<dbReference type="Proteomes" id="UP000053477">
    <property type="component" value="Unassembled WGS sequence"/>
</dbReference>
<evidence type="ECO:0000313" key="1">
    <source>
        <dbReference type="EMBL" id="KLO04404.1"/>
    </source>
</evidence>
<reference evidence="1 2" key="1">
    <citation type="submission" date="2015-04" db="EMBL/GenBank/DDBJ databases">
        <title>Complete genome sequence of Schizopora paradoxa KUC8140, a cosmopolitan wood degrader in East Asia.</title>
        <authorList>
            <consortium name="DOE Joint Genome Institute"/>
            <person name="Min B."/>
            <person name="Park H."/>
            <person name="Jang Y."/>
            <person name="Kim J.-J."/>
            <person name="Kim K.H."/>
            <person name="Pangilinan J."/>
            <person name="Lipzen A."/>
            <person name="Riley R."/>
            <person name="Grigoriev I.V."/>
            <person name="Spatafora J.W."/>
            <person name="Choi I.-G."/>
        </authorList>
    </citation>
    <scope>NUCLEOTIDE SEQUENCE [LARGE SCALE GENOMIC DNA]</scope>
    <source>
        <strain evidence="1 2">KUC8140</strain>
    </source>
</reference>
<organism evidence="1 2">
    <name type="scientific">Schizopora paradoxa</name>
    <dbReference type="NCBI Taxonomy" id="27342"/>
    <lineage>
        <taxon>Eukaryota</taxon>
        <taxon>Fungi</taxon>
        <taxon>Dikarya</taxon>
        <taxon>Basidiomycota</taxon>
        <taxon>Agaricomycotina</taxon>
        <taxon>Agaricomycetes</taxon>
        <taxon>Hymenochaetales</taxon>
        <taxon>Schizoporaceae</taxon>
        <taxon>Schizopora</taxon>
    </lineage>
</organism>
<gene>
    <name evidence="1" type="ORF">SCHPADRAFT_897053</name>
</gene>
<sequence length="281" mass="31994">MPEVEIEQSFFDYLDSAWRNHSLGGHISALYGKQDSTNGWDKGKLSEGINEAIQGEAEIALQHHWWHASGSGNPDAVRLRGCGVVTARGYKLSSMRRSGMLIAVEHFTLEAKFGSQTVYTTVRRGVKVMLHRADPWPKKAKNHFNYYLSYPQWGKVLLTAYGTSNGTALDLEKIKAAVIFTLRTEIMQAEREEARWPLVYRRQKNSALLKIKQCTEIVVLSYKADFDVKRANKVAYSQEQADTFNVKITEKFHIFAKCPPGTTPVRVTIEKDIIYPEFKFN</sequence>
<dbReference type="AlphaFoldDB" id="A0A0H2QYF2"/>
<proteinExistence type="predicted"/>
<accession>A0A0H2QYF2</accession>
<dbReference type="EMBL" id="KQ086555">
    <property type="protein sequence ID" value="KLO04404.1"/>
    <property type="molecule type" value="Genomic_DNA"/>
</dbReference>
<keyword evidence="2" id="KW-1185">Reference proteome</keyword>
<evidence type="ECO:0000313" key="2">
    <source>
        <dbReference type="Proteomes" id="UP000053477"/>
    </source>
</evidence>
<name>A0A0H2QYF2_9AGAM</name>
<dbReference type="InParanoid" id="A0A0H2QYF2"/>
<protein>
    <submittedName>
        <fullName evidence="1">Uncharacterized protein</fullName>
    </submittedName>
</protein>